<gene>
    <name evidence="1" type="ORF">EDM52_01485</name>
</gene>
<sequence>MPAYKLDPEWVMSYLATQEEALVTDVPEQKEEIMNKIRELTLSIMYKQARRYIVYLESDETNTTNTTENLSHGKTRLS</sequence>
<evidence type="ECO:0000313" key="1">
    <source>
        <dbReference type="EMBL" id="RNB76892.1"/>
    </source>
</evidence>
<protein>
    <submittedName>
        <fullName evidence="1">Uncharacterized protein</fullName>
    </submittedName>
</protein>
<proteinExistence type="predicted"/>
<comment type="caution">
    <text evidence="1">The sequence shown here is derived from an EMBL/GenBank/DDBJ whole genome shotgun (WGS) entry which is preliminary data.</text>
</comment>
<dbReference type="OrthoDB" id="2473114at2"/>
<name>A0A3M8CM99_9BACL</name>
<evidence type="ECO:0000313" key="2">
    <source>
        <dbReference type="Proteomes" id="UP000282028"/>
    </source>
</evidence>
<organism evidence="1 2">
    <name type="scientific">Brevibacillus invocatus</name>
    <dbReference type="NCBI Taxonomy" id="173959"/>
    <lineage>
        <taxon>Bacteria</taxon>
        <taxon>Bacillati</taxon>
        <taxon>Bacillota</taxon>
        <taxon>Bacilli</taxon>
        <taxon>Bacillales</taxon>
        <taxon>Paenibacillaceae</taxon>
        <taxon>Brevibacillus</taxon>
    </lineage>
</organism>
<dbReference type="RefSeq" id="WP_122907254.1">
    <property type="nucleotide sequence ID" value="NZ_CBCSBE010000011.1"/>
</dbReference>
<dbReference type="AlphaFoldDB" id="A0A3M8CM99"/>
<reference evidence="1 2" key="1">
    <citation type="submission" date="2018-10" db="EMBL/GenBank/DDBJ databases">
        <title>Phylogenomics of Brevibacillus.</title>
        <authorList>
            <person name="Dunlap C."/>
        </authorList>
    </citation>
    <scope>NUCLEOTIDE SEQUENCE [LARGE SCALE GENOMIC DNA]</scope>
    <source>
        <strain evidence="1 2">JCM 12215</strain>
    </source>
</reference>
<dbReference type="EMBL" id="RHHR01000003">
    <property type="protein sequence ID" value="RNB76892.1"/>
    <property type="molecule type" value="Genomic_DNA"/>
</dbReference>
<keyword evidence="2" id="KW-1185">Reference proteome</keyword>
<accession>A0A3M8CM99</accession>
<dbReference type="Proteomes" id="UP000282028">
    <property type="component" value="Unassembled WGS sequence"/>
</dbReference>